<feature type="site" description="Important for catalytic activity" evidence="7">
    <location>
        <position position="214"/>
    </location>
</feature>
<evidence type="ECO:0000256" key="4">
    <source>
        <dbReference type="ARBA" id="ARBA00023136"/>
    </source>
</evidence>
<keyword evidence="1 7" id="KW-1003">Cell membrane</keyword>
<comment type="catalytic activity">
    <reaction evidence="7">
        <text>a peptidoglycan chain = a peptidoglycan chain with N-acetyl-1,6-anhydromuramyl-[peptide] at the reducing end + a peptidoglycan chain with N-acetylglucosamine at the non-reducing end.</text>
        <dbReference type="EC" id="4.2.2.29"/>
    </reaction>
</comment>
<keyword evidence="3 7" id="KW-1133">Transmembrane helix</keyword>
<evidence type="ECO:0000256" key="1">
    <source>
        <dbReference type="ARBA" id="ARBA00022475"/>
    </source>
</evidence>
<dbReference type="STRING" id="1122252.SAMN05660443_0895"/>
<dbReference type="RefSeq" id="WP_091959703.1">
    <property type="nucleotide sequence ID" value="NZ_FOLH01000001.1"/>
</dbReference>
<dbReference type="GO" id="GO:0005886">
    <property type="term" value="C:plasma membrane"/>
    <property type="evidence" value="ECO:0007669"/>
    <property type="project" value="UniProtKB-UniRule"/>
</dbReference>
<dbReference type="Proteomes" id="UP000199058">
    <property type="component" value="Unassembled WGS sequence"/>
</dbReference>
<keyword evidence="4 7" id="KW-0472">Membrane</keyword>
<dbReference type="Gene3D" id="3.30.160.60">
    <property type="entry name" value="Classic Zinc Finger"/>
    <property type="match status" value="1"/>
</dbReference>
<dbReference type="EMBL" id="FOLH01000001">
    <property type="protein sequence ID" value="SFB91311.1"/>
    <property type="molecule type" value="Genomic_DNA"/>
</dbReference>
<evidence type="ECO:0000313" key="9">
    <source>
        <dbReference type="EMBL" id="SFB91311.1"/>
    </source>
</evidence>
<accession>A0A1I1EW94</accession>
<dbReference type="FunFam" id="3.30.160.60:FF:000242">
    <property type="entry name" value="Endolytic murein transglycosylase"/>
    <property type="match status" value="1"/>
</dbReference>
<dbReference type="AlphaFoldDB" id="A0A1I1EW94"/>
<keyword evidence="2 7" id="KW-0812">Transmembrane</keyword>
<keyword evidence="6 7" id="KW-0961">Cell wall biogenesis/degradation</keyword>
<gene>
    <name evidence="7" type="primary">mltG</name>
    <name evidence="9" type="ORF">SAMN05660443_0895</name>
</gene>
<keyword evidence="5 7" id="KW-0456">Lyase</keyword>
<sequence length="353" mass="40586">MKKILVLGLTLSLATLVALAFWLYQQLHEPLKIDEPQILEVSQGRSFISLLNQFEQDGWINSTLPMRLWLRISPPEKPIRAGEYELEPGTHLLGLHQQLMQGDVITYRLTLLEGWTFREMRQALARAEKLEPLTQDWSEEEIMEAVGMPDQPAEGWFFPDTYTYFKGMRDLDLLRLANRKMKGLLDQVWETRQAGLPYDSPYEALIMASIIERETGAPFEREDIAGVFVRRLQKGMRLQTDPTVIYGMGERYQGRITRSDLREPTPWNTYVISGLPPTPIAMPGEGALRASVNPADGDTLYFVARGDGTHQFSRTLQEHNQAVREFQRNRREGYRSWPAAPMDVEAEETEETE</sequence>
<dbReference type="GO" id="GO:0009252">
    <property type="term" value="P:peptidoglycan biosynthetic process"/>
    <property type="evidence" value="ECO:0007669"/>
    <property type="project" value="UniProtKB-UniRule"/>
</dbReference>
<comment type="similarity">
    <text evidence="7">Belongs to the transglycosylase MltG family.</text>
</comment>
<dbReference type="GO" id="GO:0071555">
    <property type="term" value="P:cell wall organization"/>
    <property type="evidence" value="ECO:0007669"/>
    <property type="project" value="UniProtKB-KW"/>
</dbReference>
<evidence type="ECO:0000256" key="8">
    <source>
        <dbReference type="SAM" id="MobiDB-lite"/>
    </source>
</evidence>
<dbReference type="Gene3D" id="3.30.1490.480">
    <property type="entry name" value="Endolytic murein transglycosylase"/>
    <property type="match status" value="1"/>
</dbReference>
<dbReference type="OrthoDB" id="9814591at2"/>
<evidence type="ECO:0000256" key="6">
    <source>
        <dbReference type="ARBA" id="ARBA00023316"/>
    </source>
</evidence>
<evidence type="ECO:0000256" key="3">
    <source>
        <dbReference type="ARBA" id="ARBA00022989"/>
    </source>
</evidence>
<dbReference type="HAMAP" id="MF_02065">
    <property type="entry name" value="MltG"/>
    <property type="match status" value="1"/>
</dbReference>
<feature type="region of interest" description="Disordered" evidence="8">
    <location>
        <begin position="334"/>
        <end position="353"/>
    </location>
</feature>
<dbReference type="GO" id="GO:0008932">
    <property type="term" value="F:lytic endotransglycosylase activity"/>
    <property type="evidence" value="ECO:0007669"/>
    <property type="project" value="UniProtKB-UniRule"/>
</dbReference>
<comment type="function">
    <text evidence="7">Functions as a peptidoglycan terminase that cleaves nascent peptidoglycan strands endolytically to terminate their elongation.</text>
</comment>
<dbReference type="InterPro" id="IPR003770">
    <property type="entry name" value="MLTG-like"/>
</dbReference>
<reference evidence="9 10" key="1">
    <citation type="submission" date="2016-10" db="EMBL/GenBank/DDBJ databases">
        <authorList>
            <person name="de Groot N.N."/>
        </authorList>
    </citation>
    <scope>NUCLEOTIDE SEQUENCE [LARGE SCALE GENOMIC DNA]</scope>
    <source>
        <strain evidence="9 10">DSM 18438</strain>
    </source>
</reference>
<evidence type="ECO:0000256" key="7">
    <source>
        <dbReference type="HAMAP-Rule" id="MF_02065"/>
    </source>
</evidence>
<protein>
    <recommendedName>
        <fullName evidence="7">Endolytic murein transglycosylase</fullName>
        <ecNumber evidence="7">4.2.2.29</ecNumber>
    </recommendedName>
    <alternativeName>
        <fullName evidence="7">Peptidoglycan lytic transglycosylase</fullName>
    </alternativeName>
    <alternativeName>
        <fullName evidence="7">Peptidoglycan polymerization terminase</fullName>
    </alternativeName>
</protein>
<dbReference type="PANTHER" id="PTHR30518">
    <property type="entry name" value="ENDOLYTIC MUREIN TRANSGLYCOSYLASE"/>
    <property type="match status" value="1"/>
</dbReference>
<evidence type="ECO:0000256" key="2">
    <source>
        <dbReference type="ARBA" id="ARBA00022692"/>
    </source>
</evidence>
<organism evidence="9 10">
    <name type="scientific">Marinospirillum celere</name>
    <dbReference type="NCBI Taxonomy" id="1122252"/>
    <lineage>
        <taxon>Bacteria</taxon>
        <taxon>Pseudomonadati</taxon>
        <taxon>Pseudomonadota</taxon>
        <taxon>Gammaproteobacteria</taxon>
        <taxon>Oceanospirillales</taxon>
        <taxon>Oceanospirillaceae</taxon>
        <taxon>Marinospirillum</taxon>
    </lineage>
</organism>
<keyword evidence="10" id="KW-1185">Reference proteome</keyword>
<keyword evidence="7" id="KW-0997">Cell inner membrane</keyword>
<feature type="compositionally biased region" description="Acidic residues" evidence="8">
    <location>
        <begin position="344"/>
        <end position="353"/>
    </location>
</feature>
<name>A0A1I1EW94_9GAMM</name>
<evidence type="ECO:0000313" key="10">
    <source>
        <dbReference type="Proteomes" id="UP000199058"/>
    </source>
</evidence>
<evidence type="ECO:0000256" key="5">
    <source>
        <dbReference type="ARBA" id="ARBA00023239"/>
    </source>
</evidence>
<dbReference type="NCBIfam" id="TIGR00247">
    <property type="entry name" value="endolytic transglycosylase MltG"/>
    <property type="match status" value="1"/>
</dbReference>
<dbReference type="CDD" id="cd08010">
    <property type="entry name" value="MltG_like"/>
    <property type="match status" value="1"/>
</dbReference>
<dbReference type="Pfam" id="PF02618">
    <property type="entry name" value="YceG"/>
    <property type="match status" value="1"/>
</dbReference>
<proteinExistence type="inferred from homology"/>
<dbReference type="EC" id="4.2.2.29" evidence="7"/>
<dbReference type="PANTHER" id="PTHR30518:SF2">
    <property type="entry name" value="ENDOLYTIC MUREIN TRANSGLYCOSYLASE"/>
    <property type="match status" value="1"/>
</dbReference>